<dbReference type="Proteomes" id="UP000238565">
    <property type="component" value="Unassembled WGS sequence"/>
</dbReference>
<evidence type="ECO:0000313" key="2">
    <source>
        <dbReference type="Proteomes" id="UP000238565"/>
    </source>
</evidence>
<dbReference type="EMBL" id="PTPZ01000003">
    <property type="protein sequence ID" value="PPZ91921.1"/>
    <property type="molecule type" value="Genomic_DNA"/>
</dbReference>
<accession>A0A2S7I5T0</accession>
<evidence type="ECO:0000313" key="1">
    <source>
        <dbReference type="EMBL" id="PPZ91921.1"/>
    </source>
</evidence>
<name>A0A2S7I5T0_9FLAO</name>
<reference evidence="1 2" key="1">
    <citation type="submission" date="2018-02" db="EMBL/GenBank/DDBJ databases">
        <title>Draft genome sequence of bacterial isolates from marine environment.</title>
        <authorList>
            <person name="Singh S.K."/>
            <person name="Hill R."/>
            <person name="Major S."/>
            <person name="Cai H."/>
            <person name="Li Y."/>
        </authorList>
    </citation>
    <scope>NUCLEOTIDE SEQUENCE [LARGE SCALE GENOMIC DNA]</scope>
    <source>
        <strain evidence="1 2">IMET F</strain>
    </source>
</reference>
<sequence>MRIAIKFPKMTKRILFLIFFSICFLYQAQQNLIQIKKEILTNVKTIQNNYENKSLSEIQISNFFCENFYCSICETDSLESNISNKQITNYLKDIIPFLEYKSLRKNKINYDSENQQYTLGFQTAKPDSKTGFEGAGALLTFIKENGKLKFCGIIQIP</sequence>
<organism evidence="1 2">
    <name type="scientific">Cloacibacterium normanense</name>
    <dbReference type="NCBI Taxonomy" id="237258"/>
    <lineage>
        <taxon>Bacteria</taxon>
        <taxon>Pseudomonadati</taxon>
        <taxon>Bacteroidota</taxon>
        <taxon>Flavobacteriia</taxon>
        <taxon>Flavobacteriales</taxon>
        <taxon>Weeksellaceae</taxon>
    </lineage>
</organism>
<proteinExistence type="predicted"/>
<gene>
    <name evidence="1" type="ORF">C3729_07655</name>
</gene>
<dbReference type="AlphaFoldDB" id="A0A2S7I5T0"/>
<protein>
    <submittedName>
        <fullName evidence="1">Uncharacterized protein</fullName>
    </submittedName>
</protein>
<comment type="caution">
    <text evidence="1">The sequence shown here is derived from an EMBL/GenBank/DDBJ whole genome shotgun (WGS) entry which is preliminary data.</text>
</comment>